<dbReference type="EMBL" id="AHOM02000004">
    <property type="protein sequence ID" value="EJZ42362.1"/>
    <property type="molecule type" value="Genomic_DNA"/>
</dbReference>
<name>A0ABP2RGC2_9LEPT</name>
<protein>
    <recommendedName>
        <fullName evidence="3">Tetratricopeptide repeat protein</fullName>
    </recommendedName>
</protein>
<keyword evidence="2" id="KW-1185">Reference proteome</keyword>
<proteinExistence type="predicted"/>
<comment type="caution">
    <text evidence="1">The sequence shown here is derived from an EMBL/GenBank/DDBJ whole genome shotgun (WGS) entry which is preliminary data.</text>
</comment>
<sequence length="225" mass="26559">MGKFKKSVILSIFILFNIGIYPEEHYNLPPLILEKVQPAMVEGMEVNSDQCYSFWDKNLEKRNQGIDFSVDEAIKNGREWVANQYPDNNFDIKLTSIGLYNKGIGLKYSQYLRGVKSLTLAVHLIIGKYGVSSAYLCYRKIRELEIPKKTFCTEEQALTLWENHAKQKYKDYSLMATFLYLEYYRIENSDSWRMEPFYNIRAHDIKTEFRVNLYSCEVVTFDRKI</sequence>
<organism evidence="1 2">
    <name type="scientific">Leptospira licerasiae str. MMD4847</name>
    <dbReference type="NCBI Taxonomy" id="1049971"/>
    <lineage>
        <taxon>Bacteria</taxon>
        <taxon>Pseudomonadati</taxon>
        <taxon>Spirochaetota</taxon>
        <taxon>Spirochaetia</taxon>
        <taxon>Leptospirales</taxon>
        <taxon>Leptospiraceae</taxon>
        <taxon>Leptospira</taxon>
    </lineage>
</organism>
<evidence type="ECO:0008006" key="3">
    <source>
        <dbReference type="Google" id="ProtNLM"/>
    </source>
</evidence>
<dbReference type="Proteomes" id="UP000018720">
    <property type="component" value="Unassembled WGS sequence"/>
</dbReference>
<dbReference type="RefSeq" id="WP_008589401.1">
    <property type="nucleotide sequence ID" value="NZ_AHOM02000004.1"/>
</dbReference>
<evidence type="ECO:0000313" key="1">
    <source>
        <dbReference type="EMBL" id="EJZ42362.1"/>
    </source>
</evidence>
<accession>A0ABP2RGC2</accession>
<gene>
    <name evidence="1" type="ORF">LEP1GSC178_3048</name>
</gene>
<evidence type="ECO:0000313" key="2">
    <source>
        <dbReference type="Proteomes" id="UP000018720"/>
    </source>
</evidence>
<reference evidence="1 2" key="1">
    <citation type="submission" date="2012-08" db="EMBL/GenBank/DDBJ databases">
        <authorList>
            <person name="Harkins D.M."/>
            <person name="Durkin A.S."/>
            <person name="Selengut J.D."/>
            <person name="Sanka R."/>
            <person name="DePew J."/>
            <person name="Purushe J."/>
            <person name="Matthias M.A."/>
            <person name="Vinetz J.M."/>
            <person name="Sutton G.G."/>
            <person name="Nelson W.C."/>
            <person name="Fouts D.E."/>
        </authorList>
    </citation>
    <scope>NUCLEOTIDE SEQUENCE [LARGE SCALE GENOMIC DNA]</scope>
    <source>
        <strain evidence="1 2">MMD4847</strain>
    </source>
</reference>